<keyword evidence="1" id="KW-0611">Plant defense</keyword>
<protein>
    <recommendedName>
        <fullName evidence="2">Disease resistance protein At4g27190-like leucine-rich repeats domain-containing protein</fullName>
    </recommendedName>
</protein>
<organism evidence="3 4">
    <name type="scientific">Acer yangbiense</name>
    <dbReference type="NCBI Taxonomy" id="1000413"/>
    <lineage>
        <taxon>Eukaryota</taxon>
        <taxon>Viridiplantae</taxon>
        <taxon>Streptophyta</taxon>
        <taxon>Embryophyta</taxon>
        <taxon>Tracheophyta</taxon>
        <taxon>Spermatophyta</taxon>
        <taxon>Magnoliopsida</taxon>
        <taxon>eudicotyledons</taxon>
        <taxon>Gunneridae</taxon>
        <taxon>Pentapetalae</taxon>
        <taxon>rosids</taxon>
        <taxon>malvids</taxon>
        <taxon>Sapindales</taxon>
        <taxon>Sapindaceae</taxon>
        <taxon>Hippocastanoideae</taxon>
        <taxon>Acereae</taxon>
        <taxon>Acer</taxon>
    </lineage>
</organism>
<dbReference type="InterPro" id="IPR032675">
    <property type="entry name" value="LRR_dom_sf"/>
</dbReference>
<dbReference type="Pfam" id="PF23247">
    <property type="entry name" value="LRR_RPS2"/>
    <property type="match status" value="2"/>
</dbReference>
<dbReference type="PANTHER" id="PTHR33463">
    <property type="entry name" value="NB-ARC DOMAIN-CONTAINING PROTEIN-RELATED"/>
    <property type="match status" value="1"/>
</dbReference>
<gene>
    <name evidence="3" type="ORF">EZV62_004518</name>
</gene>
<dbReference type="InterPro" id="IPR057135">
    <property type="entry name" value="At4g27190-like_LRR"/>
</dbReference>
<accession>A0A5C7IJX4</accession>
<evidence type="ECO:0000256" key="1">
    <source>
        <dbReference type="ARBA" id="ARBA00022821"/>
    </source>
</evidence>
<evidence type="ECO:0000313" key="4">
    <source>
        <dbReference type="Proteomes" id="UP000323000"/>
    </source>
</evidence>
<name>A0A5C7IJX4_9ROSI</name>
<dbReference type="PANTHER" id="PTHR33463:SF209">
    <property type="entry name" value="DISEASE RESISTANCE PROTEIN RPS2-LIKE"/>
    <property type="match status" value="1"/>
</dbReference>
<dbReference type="Gene3D" id="3.80.10.10">
    <property type="entry name" value="Ribonuclease Inhibitor"/>
    <property type="match status" value="1"/>
</dbReference>
<reference evidence="4" key="1">
    <citation type="journal article" date="2019" name="Gigascience">
        <title>De novo genome assembly of the endangered Acer yangbiense, a plant species with extremely small populations endemic to Yunnan Province, China.</title>
        <authorList>
            <person name="Yang J."/>
            <person name="Wariss H.M."/>
            <person name="Tao L."/>
            <person name="Zhang R."/>
            <person name="Yun Q."/>
            <person name="Hollingsworth P."/>
            <person name="Dao Z."/>
            <person name="Luo G."/>
            <person name="Guo H."/>
            <person name="Ma Y."/>
            <person name="Sun W."/>
        </authorList>
    </citation>
    <scope>NUCLEOTIDE SEQUENCE [LARGE SCALE GENOMIC DNA]</scope>
    <source>
        <strain evidence="4">cv. Malutang</strain>
    </source>
</reference>
<keyword evidence="4" id="KW-1185">Reference proteome</keyword>
<dbReference type="EMBL" id="VAHF01000002">
    <property type="protein sequence ID" value="TXG69583.1"/>
    <property type="molecule type" value="Genomic_DNA"/>
</dbReference>
<feature type="domain" description="Disease resistance protein At4g27190-like leucine-rich repeats" evidence="2">
    <location>
        <begin position="24"/>
        <end position="78"/>
    </location>
</feature>
<sequence length="279" mass="32174">MILQKFPEHKFSKVRTLEPCEEVEKYAEILAQIKRLRLEKLDDLEQMWKQDSSSDLILRNLAYLEVVECNSLITLVPTLASFQNLSSMDVLGCNGLRSLVTTTVAKSLVQLERMWIKNCNEMTEIEANGDVKEDEIFFNKLRTLELIDLSNLTSFYSRNYTLNFPSLENLHVTRCPKMKFFSSGISSMPMLQQIEWGSSWTMEILKKFMEKEAEVPMYVCMASDDSPKFRYTSPEACRKSKQPATKMDSVIPRIAQKVFLWGKKATLQIEQLCTGIFTG</sequence>
<dbReference type="SUPFAM" id="SSF52047">
    <property type="entry name" value="RNI-like"/>
    <property type="match status" value="1"/>
</dbReference>
<dbReference type="OrthoDB" id="1752144at2759"/>
<evidence type="ECO:0000313" key="3">
    <source>
        <dbReference type="EMBL" id="TXG69583.1"/>
    </source>
</evidence>
<evidence type="ECO:0000259" key="2">
    <source>
        <dbReference type="Pfam" id="PF23247"/>
    </source>
</evidence>
<proteinExistence type="predicted"/>
<dbReference type="InterPro" id="IPR050905">
    <property type="entry name" value="Plant_NBS-LRR"/>
</dbReference>
<comment type="caution">
    <text evidence="3">The sequence shown here is derived from an EMBL/GenBank/DDBJ whole genome shotgun (WGS) entry which is preliminary data.</text>
</comment>
<dbReference type="Proteomes" id="UP000323000">
    <property type="component" value="Chromosome 2"/>
</dbReference>
<feature type="domain" description="Disease resistance protein At4g27190-like leucine-rich repeats" evidence="2">
    <location>
        <begin position="80"/>
        <end position="120"/>
    </location>
</feature>
<dbReference type="AlphaFoldDB" id="A0A5C7IJX4"/>